<protein>
    <submittedName>
        <fullName evidence="2">Uncharacterized protein</fullName>
    </submittedName>
</protein>
<reference evidence="3" key="1">
    <citation type="journal article" date="2010" name="Nat. Biotechnol.">
        <title>Draft genome sequence of the oilseed species Ricinus communis.</title>
        <authorList>
            <person name="Chan A.P."/>
            <person name="Crabtree J."/>
            <person name="Zhao Q."/>
            <person name="Lorenzi H."/>
            <person name="Orvis J."/>
            <person name="Puiu D."/>
            <person name="Melake-Berhan A."/>
            <person name="Jones K.M."/>
            <person name="Redman J."/>
            <person name="Chen G."/>
            <person name="Cahoon E.B."/>
            <person name="Gedil M."/>
            <person name="Stanke M."/>
            <person name="Haas B.J."/>
            <person name="Wortman J.R."/>
            <person name="Fraser-Liggett C.M."/>
            <person name="Ravel J."/>
            <person name="Rabinowicz P.D."/>
        </authorList>
    </citation>
    <scope>NUCLEOTIDE SEQUENCE [LARGE SCALE GENOMIC DNA]</scope>
    <source>
        <strain evidence="3">cv. Hale</strain>
    </source>
</reference>
<dbReference type="InParanoid" id="B9TF65"/>
<proteinExistence type="predicted"/>
<evidence type="ECO:0000313" key="2">
    <source>
        <dbReference type="EMBL" id="EEF25500.1"/>
    </source>
</evidence>
<dbReference type="Proteomes" id="UP000008311">
    <property type="component" value="Unassembled WGS sequence"/>
</dbReference>
<organism evidence="2 3">
    <name type="scientific">Ricinus communis</name>
    <name type="common">Castor bean</name>
    <dbReference type="NCBI Taxonomy" id="3988"/>
    <lineage>
        <taxon>Eukaryota</taxon>
        <taxon>Viridiplantae</taxon>
        <taxon>Streptophyta</taxon>
        <taxon>Embryophyta</taxon>
        <taxon>Tracheophyta</taxon>
        <taxon>Spermatophyta</taxon>
        <taxon>Magnoliopsida</taxon>
        <taxon>eudicotyledons</taxon>
        <taxon>Gunneridae</taxon>
        <taxon>Pentapetalae</taxon>
        <taxon>rosids</taxon>
        <taxon>fabids</taxon>
        <taxon>Malpighiales</taxon>
        <taxon>Euphorbiaceae</taxon>
        <taxon>Acalyphoideae</taxon>
        <taxon>Acalypheae</taxon>
        <taxon>Ricinus</taxon>
    </lineage>
</organism>
<dbReference type="EMBL" id="EQ979556">
    <property type="protein sequence ID" value="EEF25500.1"/>
    <property type="molecule type" value="Genomic_DNA"/>
</dbReference>
<sequence>MSRIDILNLDVVQQTRPVVAAAPRTLQLEKSKWLAAAGETEAEIPPEVEHDVRREMAHIKIAGRATRSHERMRRVFMNPAHRSPPIVATPLPYRCERTRAIDSAVVSQCAGVTSDRYRCKDSSTVRPTQPYGVRTHSHHPADASGQPISVRIAMRARRLASYRRADVWCDTGRRARQARSMRRNRPGQAVAVEGIDLCLPGSSDIGSAALVAALPHLGDVERL</sequence>
<keyword evidence="3" id="KW-1185">Reference proteome</keyword>
<dbReference type="AlphaFoldDB" id="B9TF65"/>
<gene>
    <name evidence="2" type="ORF">RCOM_1885750</name>
</gene>
<feature type="region of interest" description="Disordered" evidence="1">
    <location>
        <begin position="120"/>
        <end position="144"/>
    </location>
</feature>
<evidence type="ECO:0000313" key="3">
    <source>
        <dbReference type="Proteomes" id="UP000008311"/>
    </source>
</evidence>
<evidence type="ECO:0000256" key="1">
    <source>
        <dbReference type="SAM" id="MobiDB-lite"/>
    </source>
</evidence>
<accession>B9TF65</accession>
<name>B9TF65_RICCO</name>